<comment type="caution">
    <text evidence="1">The sequence shown here is derived from an EMBL/GenBank/DDBJ whole genome shotgun (WGS) entry which is preliminary data.</text>
</comment>
<protein>
    <submittedName>
        <fullName evidence="1">Uncharacterized protein</fullName>
    </submittedName>
</protein>
<dbReference type="Proteomes" id="UP000037507">
    <property type="component" value="Unassembled WGS sequence"/>
</dbReference>
<dbReference type="STRING" id="1293045.H663_12230"/>
<organism evidence="1 2">
    <name type="scientific">Limnohabitans planktonicus II-D5</name>
    <dbReference type="NCBI Taxonomy" id="1293045"/>
    <lineage>
        <taxon>Bacteria</taxon>
        <taxon>Pseudomonadati</taxon>
        <taxon>Pseudomonadota</taxon>
        <taxon>Betaproteobacteria</taxon>
        <taxon>Burkholderiales</taxon>
        <taxon>Comamonadaceae</taxon>
        <taxon>Limnohabitans</taxon>
    </lineage>
</organism>
<dbReference type="AlphaFoldDB" id="A0A2T7UC14"/>
<dbReference type="OrthoDB" id="8557298at2"/>
<name>A0A2T7UC14_9BURK</name>
<reference evidence="1" key="1">
    <citation type="submission" date="2017-04" db="EMBL/GenBank/DDBJ databases">
        <title>Unexpected and diverse lifestyles within the genus Limnohabitans.</title>
        <authorList>
            <person name="Kasalicky V."/>
            <person name="Mehrshad M."/>
            <person name="Andrei S.-A."/>
            <person name="Salcher M."/>
            <person name="Kratochvilova H."/>
            <person name="Simek K."/>
            <person name="Ghai R."/>
        </authorList>
    </citation>
    <scope>NUCLEOTIDE SEQUENCE [LARGE SCALE GENOMIC DNA]</scope>
    <source>
        <strain evidence="1">II-D5</strain>
    </source>
</reference>
<dbReference type="EMBL" id="LFYT02000017">
    <property type="protein sequence ID" value="PVE42237.1"/>
    <property type="molecule type" value="Genomic_DNA"/>
</dbReference>
<dbReference type="Pfam" id="PF19879">
    <property type="entry name" value="DUF6352"/>
    <property type="match status" value="1"/>
</dbReference>
<gene>
    <name evidence="1" type="ORF">H663_013240</name>
</gene>
<sequence length="356" mass="40226">MHNFWTACGHQHLTRNARGWMSPTPDYWRLWLQRPEMALVPESCKEEIRLHQALLDNPLMQVAPAQLQAFKDDDARENYELFLRFRSDVESAGSLESAYMAWQHSGNIQLPPLFIDVVVQAIVCNVLADEQDAWVWRAAELLFRRQRITIEGGRVLSGDSDTLDTLQATGGLGEMGRLLMEGGAPLKAVDVKVLHPDNAERYLAQREGLGRYAFLLDMTHELQNQLPHGLILSMVNARSGLKALSVVLGRWVQHFLGVAVSIEPVQKVDDPAWRWHVGLDATATALLNDLYQGTELSTQRQQQLISLFKLRFDNPQDMRADVQGKPVYLGLAMNEQGLLKLKPQNLLLNLPLAREV</sequence>
<keyword evidence="2" id="KW-1185">Reference proteome</keyword>
<proteinExistence type="predicted"/>
<dbReference type="RefSeq" id="WP_053173657.1">
    <property type="nucleotide sequence ID" value="NZ_LFYT02000017.1"/>
</dbReference>
<dbReference type="InterPro" id="IPR045932">
    <property type="entry name" value="DUF6352"/>
</dbReference>
<evidence type="ECO:0000313" key="2">
    <source>
        <dbReference type="Proteomes" id="UP000037507"/>
    </source>
</evidence>
<accession>A0A2T7UC14</accession>
<evidence type="ECO:0000313" key="1">
    <source>
        <dbReference type="EMBL" id="PVE42237.1"/>
    </source>
</evidence>